<name>A0A2A5WTX9_9GAMM</name>
<evidence type="ECO:0000256" key="9">
    <source>
        <dbReference type="HAMAP-Rule" id="MF_00237"/>
    </source>
</evidence>
<evidence type="ECO:0000256" key="4">
    <source>
        <dbReference type="ARBA" id="ARBA00022692"/>
    </source>
</evidence>
<evidence type="ECO:0000256" key="3">
    <source>
        <dbReference type="ARBA" id="ARBA00022475"/>
    </source>
</evidence>
<evidence type="ECO:0000256" key="1">
    <source>
        <dbReference type="ARBA" id="ARBA00004167"/>
    </source>
</evidence>
<dbReference type="PANTHER" id="PTHR33162">
    <property type="entry name" value="SEC-INDEPENDENT PROTEIN TRANSLOCASE PROTEIN TATA, CHLOROPLASTIC"/>
    <property type="match status" value="1"/>
</dbReference>
<dbReference type="GO" id="GO:0033281">
    <property type="term" value="C:TAT protein transport complex"/>
    <property type="evidence" value="ECO:0007669"/>
    <property type="project" value="UniProtKB-UniRule"/>
</dbReference>
<dbReference type="NCBIfam" id="TIGR01410">
    <property type="entry name" value="tatB"/>
    <property type="match status" value="1"/>
</dbReference>
<evidence type="ECO:0000313" key="11">
    <source>
        <dbReference type="EMBL" id="PDH39713.1"/>
    </source>
</evidence>
<dbReference type="HAMAP" id="MF_00237">
    <property type="entry name" value="TatB"/>
    <property type="match status" value="1"/>
</dbReference>
<keyword evidence="5 9" id="KW-0653">Protein transport</keyword>
<dbReference type="AlphaFoldDB" id="A0A2A5WTX9"/>
<accession>A0A2A5WTX9</accession>
<protein>
    <recommendedName>
        <fullName evidence="9">Sec-independent protein translocase protein TatB</fullName>
    </recommendedName>
</protein>
<dbReference type="EMBL" id="NTKD01000020">
    <property type="protein sequence ID" value="PDH39713.1"/>
    <property type="molecule type" value="Genomic_DNA"/>
</dbReference>
<keyword evidence="2 9" id="KW-0813">Transport</keyword>
<evidence type="ECO:0000256" key="2">
    <source>
        <dbReference type="ARBA" id="ARBA00022448"/>
    </source>
</evidence>
<evidence type="ECO:0000256" key="6">
    <source>
        <dbReference type="ARBA" id="ARBA00022989"/>
    </source>
</evidence>
<proteinExistence type="inferred from homology"/>
<evidence type="ECO:0000256" key="10">
    <source>
        <dbReference type="SAM" id="MobiDB-lite"/>
    </source>
</evidence>
<comment type="subcellular location">
    <subcellularLocation>
        <location evidence="9">Cell membrane</location>
        <topology evidence="9">Single-pass membrane protein</topology>
    </subcellularLocation>
    <subcellularLocation>
        <location evidence="1">Membrane</location>
        <topology evidence="1">Single-pass membrane protein</topology>
    </subcellularLocation>
</comment>
<comment type="caution">
    <text evidence="11">The sequence shown here is derived from an EMBL/GenBank/DDBJ whole genome shotgun (WGS) entry which is preliminary data.</text>
</comment>
<keyword evidence="6 9" id="KW-1133">Transmembrane helix</keyword>
<dbReference type="GO" id="GO:0008320">
    <property type="term" value="F:protein transmembrane transporter activity"/>
    <property type="evidence" value="ECO:0007669"/>
    <property type="project" value="UniProtKB-UniRule"/>
</dbReference>
<evidence type="ECO:0000256" key="7">
    <source>
        <dbReference type="ARBA" id="ARBA00023010"/>
    </source>
</evidence>
<dbReference type="Pfam" id="PF02416">
    <property type="entry name" value="TatA_B_E"/>
    <property type="match status" value="1"/>
</dbReference>
<keyword evidence="3 9" id="KW-1003">Cell membrane</keyword>
<comment type="similarity">
    <text evidence="9">Belongs to the TatB family.</text>
</comment>
<organism evidence="11 12">
    <name type="scientific">OM182 bacterium MED-G24</name>
    <dbReference type="NCBI Taxonomy" id="1986255"/>
    <lineage>
        <taxon>Bacteria</taxon>
        <taxon>Pseudomonadati</taxon>
        <taxon>Pseudomonadota</taxon>
        <taxon>Gammaproteobacteria</taxon>
        <taxon>OMG group</taxon>
        <taxon>OM182 clade</taxon>
    </lineage>
</organism>
<sequence length="127" mass="14044">MFDIGFPELMIVFVVSLLVIGPNKLPEAIRTVAYYVGRIRRTFTNLRTELENEIGADEVRQQLYNESIIDELKQAKAQVQDVINDASSATDMTPLGKERTSADNDPGETAEPPTTPSDDNDKARSGT</sequence>
<evidence type="ECO:0000256" key="8">
    <source>
        <dbReference type="ARBA" id="ARBA00023136"/>
    </source>
</evidence>
<dbReference type="GO" id="GO:0043953">
    <property type="term" value="P:protein transport by the Tat complex"/>
    <property type="evidence" value="ECO:0007669"/>
    <property type="project" value="UniProtKB-UniRule"/>
</dbReference>
<keyword evidence="4 9" id="KW-0812">Transmembrane</keyword>
<dbReference type="InterPro" id="IPR018448">
    <property type="entry name" value="TatB"/>
</dbReference>
<evidence type="ECO:0000313" key="12">
    <source>
        <dbReference type="Proteomes" id="UP000219327"/>
    </source>
</evidence>
<keyword evidence="8 9" id="KW-0472">Membrane</keyword>
<dbReference type="Gene3D" id="1.20.5.3310">
    <property type="match status" value="1"/>
</dbReference>
<reference evidence="11 12" key="1">
    <citation type="submission" date="2017-08" db="EMBL/GenBank/DDBJ databases">
        <title>Fine stratification of microbial communities through a metagenomic profile of the photic zone.</title>
        <authorList>
            <person name="Haro-Moreno J.M."/>
            <person name="Lopez-Perez M."/>
            <person name="De La Torre J."/>
            <person name="Picazo A."/>
            <person name="Camacho A."/>
            <person name="Rodriguez-Valera F."/>
        </authorList>
    </citation>
    <scope>NUCLEOTIDE SEQUENCE [LARGE SCALE GENOMIC DNA]</scope>
    <source>
        <strain evidence="11">MED-G24</strain>
    </source>
</reference>
<dbReference type="PANTHER" id="PTHR33162:SF1">
    <property type="entry name" value="SEC-INDEPENDENT PROTEIN TRANSLOCASE PROTEIN TATA, CHLOROPLASTIC"/>
    <property type="match status" value="1"/>
</dbReference>
<gene>
    <name evidence="9 11" type="primary">tatB</name>
    <name evidence="11" type="ORF">CNE99_05000</name>
</gene>
<comment type="function">
    <text evidence="9">Part of the twin-arginine translocation (Tat) system that transports large folded proteins containing a characteristic twin-arginine motif in their signal peptide across membranes. Together with TatC, TatB is part of a receptor directly interacting with Tat signal peptides. TatB may form an oligomeric binding site that transiently accommodates folded Tat precursor proteins before their translocation.</text>
</comment>
<feature type="region of interest" description="Disordered" evidence="10">
    <location>
        <begin position="83"/>
        <end position="127"/>
    </location>
</feature>
<dbReference type="PRINTS" id="PR01506">
    <property type="entry name" value="TATBPROTEIN"/>
</dbReference>
<keyword evidence="7 9" id="KW-0811">Translocation</keyword>
<dbReference type="InterPro" id="IPR003369">
    <property type="entry name" value="TatA/B/E"/>
</dbReference>
<comment type="subunit">
    <text evidence="9">The Tat system comprises two distinct complexes: a TatABC complex, containing multiple copies of TatA, TatB and TatC subunits, and a separate TatA complex, containing only TatA subunits. Substrates initially bind to the TatABC complex, which probably triggers association of the separate TatA complex to form the active translocon.</text>
</comment>
<evidence type="ECO:0000256" key="5">
    <source>
        <dbReference type="ARBA" id="ARBA00022927"/>
    </source>
</evidence>
<dbReference type="Proteomes" id="UP000219327">
    <property type="component" value="Unassembled WGS sequence"/>
</dbReference>